<evidence type="ECO:0000256" key="15">
    <source>
        <dbReference type="PIRSR" id="PIRSR000977-2"/>
    </source>
</evidence>
<dbReference type="InterPro" id="IPR058561">
    <property type="entry name" value="Exonuc_1_C"/>
</dbReference>
<protein>
    <recommendedName>
        <fullName evidence="3 13">Exodeoxyribonuclease I</fullName>
        <ecNumber evidence="2 13">3.1.11.1</ecNumber>
    </recommendedName>
</protein>
<dbReference type="Pfam" id="PF00929">
    <property type="entry name" value="RNase_T"/>
    <property type="match status" value="1"/>
</dbReference>
<keyword evidence="6 13" id="KW-0227">DNA damage</keyword>
<evidence type="ECO:0000256" key="7">
    <source>
        <dbReference type="ARBA" id="ARBA00022801"/>
    </source>
</evidence>
<comment type="subunit">
    <text evidence="12">Monomer. Interacts with ssb (via C-terminus); this interaction stimulates the exonuclease activity by recruiting the enzyme to its substrate.</text>
</comment>
<evidence type="ECO:0000256" key="2">
    <source>
        <dbReference type="ARBA" id="ARBA00012108"/>
    </source>
</evidence>
<dbReference type="InterPro" id="IPR034747">
    <property type="entry name" value="EXOI_SH3"/>
</dbReference>
<dbReference type="InterPro" id="IPR013520">
    <property type="entry name" value="Ribonucl_H"/>
</dbReference>
<reference evidence="18" key="1">
    <citation type="submission" date="2022-07" db="EMBL/GenBank/DDBJ databases">
        <title>Complete genome sequence of Salinispirillum sp. LH10-3-1 capable of multiple carbohydrate inversion isolated from a soda lake.</title>
        <authorList>
            <person name="Liu J."/>
            <person name="Zhai Y."/>
            <person name="Zhang H."/>
            <person name="Yang H."/>
            <person name="Qu J."/>
            <person name="Li J."/>
        </authorList>
    </citation>
    <scope>NUCLEOTIDE SEQUENCE</scope>
    <source>
        <strain evidence="18">LH 10-3-1</strain>
    </source>
</reference>
<evidence type="ECO:0000256" key="4">
    <source>
        <dbReference type="ARBA" id="ARBA00022722"/>
    </source>
</evidence>
<dbReference type="FunFam" id="3.30.420.10:FF:000033">
    <property type="entry name" value="Exodeoxyribonuclease I"/>
    <property type="match status" value="1"/>
</dbReference>
<feature type="binding site" evidence="15">
    <location>
        <position position="10"/>
    </location>
    <ligand>
        <name>Mg(2+)</name>
        <dbReference type="ChEBI" id="CHEBI:18420"/>
        <label>1</label>
    </ligand>
</feature>
<dbReference type="SMART" id="SM00479">
    <property type="entry name" value="EXOIII"/>
    <property type="match status" value="1"/>
</dbReference>
<evidence type="ECO:0000256" key="13">
    <source>
        <dbReference type="PIRNR" id="PIRNR000977"/>
    </source>
</evidence>
<dbReference type="GO" id="GO:0008310">
    <property type="term" value="F:single-stranded DNA 3'-5' DNA exonuclease activity"/>
    <property type="evidence" value="ECO:0007669"/>
    <property type="project" value="UniProtKB-EC"/>
</dbReference>
<evidence type="ECO:0000256" key="5">
    <source>
        <dbReference type="ARBA" id="ARBA00022723"/>
    </source>
</evidence>
<dbReference type="EC" id="3.1.11.1" evidence="2 13"/>
<dbReference type="Pfam" id="PF26016">
    <property type="entry name" value="ExoI_C"/>
    <property type="match status" value="1"/>
</dbReference>
<organism evidence="18">
    <name type="scientific">Salinispirillum sp. LH 10-3-1</name>
    <dbReference type="NCBI Taxonomy" id="2952525"/>
    <lineage>
        <taxon>Bacteria</taxon>
        <taxon>Pseudomonadati</taxon>
        <taxon>Pseudomonadota</taxon>
        <taxon>Gammaproteobacteria</taxon>
        <taxon>Oceanospirillales</taxon>
        <taxon>Saccharospirillaceae</taxon>
        <taxon>Salinispirillum</taxon>
    </lineage>
</organism>
<feature type="binding site" evidence="14">
    <location>
        <position position="160"/>
    </location>
    <ligand>
        <name>substrate</name>
    </ligand>
</feature>
<evidence type="ECO:0000259" key="17">
    <source>
        <dbReference type="PROSITE" id="PS51785"/>
    </source>
</evidence>
<dbReference type="Gene3D" id="1.20.1280.70">
    <property type="entry name" value="Exonuclease ExoI, domain 3"/>
    <property type="match status" value="1"/>
</dbReference>
<comment type="catalytic activity">
    <reaction evidence="1 13">
        <text>Exonucleolytic cleavage in the 3'- to 5'-direction to yield nucleoside 5'-phosphates.</text>
        <dbReference type="EC" id="3.1.11.1"/>
    </reaction>
</comment>
<feature type="binding site" evidence="14">
    <location>
        <position position="12"/>
    </location>
    <ligand>
        <name>substrate</name>
    </ligand>
</feature>
<comment type="cofactor">
    <cofactor evidence="15">
        <name>Mg(2+)</name>
        <dbReference type="ChEBI" id="CHEBI:18420"/>
    </cofactor>
    <text evidence="15">Binds 2 Mg(2+) ions per monomer.</text>
</comment>
<keyword evidence="7 13" id="KW-0378">Hydrolase</keyword>
<keyword evidence="9 15" id="KW-0460">Magnesium</keyword>
<dbReference type="Gene3D" id="3.30.1520.20">
    <property type="entry name" value="Exonuclease ExoI, domain 2"/>
    <property type="match status" value="1"/>
</dbReference>
<evidence type="ECO:0000259" key="16">
    <source>
        <dbReference type="PROSITE" id="PS51784"/>
    </source>
</evidence>
<evidence type="ECO:0000256" key="9">
    <source>
        <dbReference type="ARBA" id="ARBA00022842"/>
    </source>
</evidence>
<dbReference type="InterPro" id="IPR036397">
    <property type="entry name" value="RNaseH_sf"/>
</dbReference>
<dbReference type="SUPFAM" id="SSF53098">
    <property type="entry name" value="Ribonuclease H-like"/>
    <property type="match status" value="1"/>
</dbReference>
<dbReference type="GO" id="GO:0046872">
    <property type="term" value="F:metal ion binding"/>
    <property type="evidence" value="ECO:0007669"/>
    <property type="project" value="UniProtKB-KW"/>
</dbReference>
<dbReference type="PIRSF" id="PIRSF000977">
    <property type="entry name" value="Exodeoxyribonuclease_I"/>
    <property type="match status" value="1"/>
</dbReference>
<keyword evidence="8 13" id="KW-0269">Exonuclease</keyword>
<dbReference type="InterPro" id="IPR012337">
    <property type="entry name" value="RNaseH-like_sf"/>
</dbReference>
<evidence type="ECO:0000313" key="18">
    <source>
        <dbReference type="EMBL" id="WLD57589.1"/>
    </source>
</evidence>
<feature type="binding site" evidence="15">
    <location>
        <position position="181"/>
    </location>
    <ligand>
        <name>Mg(2+)</name>
        <dbReference type="ChEBI" id="CHEBI:18420"/>
        <label>2</label>
    </ligand>
</feature>
<evidence type="ECO:0000256" key="1">
    <source>
        <dbReference type="ARBA" id="ARBA00000563"/>
    </source>
</evidence>
<evidence type="ECO:0000256" key="8">
    <source>
        <dbReference type="ARBA" id="ARBA00022839"/>
    </source>
</evidence>
<dbReference type="CDD" id="cd06138">
    <property type="entry name" value="ExoI_N"/>
    <property type="match status" value="1"/>
</dbReference>
<dbReference type="Gene3D" id="3.30.420.10">
    <property type="entry name" value="Ribonuclease H-like superfamily/Ribonuclease H"/>
    <property type="match status" value="1"/>
</dbReference>
<evidence type="ECO:0000256" key="14">
    <source>
        <dbReference type="PIRSR" id="PIRSR000977-1"/>
    </source>
</evidence>
<keyword evidence="10" id="KW-0238">DNA-binding</keyword>
<dbReference type="GO" id="GO:0003677">
    <property type="term" value="F:DNA binding"/>
    <property type="evidence" value="ECO:0007669"/>
    <property type="project" value="UniProtKB-KW"/>
</dbReference>
<dbReference type="PROSITE" id="PS51784">
    <property type="entry name" value="EXOI_SH3"/>
    <property type="match status" value="1"/>
</dbReference>
<evidence type="ECO:0000256" key="3">
    <source>
        <dbReference type="ARBA" id="ARBA00019900"/>
    </source>
</evidence>
<evidence type="ECO:0000256" key="12">
    <source>
        <dbReference type="ARBA" id="ARBA00046792"/>
    </source>
</evidence>
<dbReference type="GO" id="GO:0006281">
    <property type="term" value="P:DNA repair"/>
    <property type="evidence" value="ECO:0007669"/>
    <property type="project" value="UniProtKB-KW"/>
</dbReference>
<dbReference type="InterPro" id="IPR023607">
    <property type="entry name" value="Exodeoxyribonuclease_I"/>
</dbReference>
<gene>
    <name evidence="18" type="primary">sbcB</name>
    <name evidence="18" type="ORF">NFC81_12835</name>
</gene>
<dbReference type="PROSITE" id="PS51785">
    <property type="entry name" value="EXOI_C"/>
    <property type="match status" value="1"/>
</dbReference>
<dbReference type="InterPro" id="IPR038649">
    <property type="entry name" value="EXOI_SH3_sf"/>
</dbReference>
<keyword evidence="11 13" id="KW-0234">DNA repair</keyword>
<keyword evidence="5 15" id="KW-0479">Metal-binding</keyword>
<feature type="domain" description="ExoI SH3-like" evidence="16">
    <location>
        <begin position="197"/>
        <end position="350"/>
    </location>
</feature>
<dbReference type="RefSeq" id="WP_304994874.1">
    <property type="nucleotide sequence ID" value="NZ_CP101717.1"/>
</dbReference>
<dbReference type="AlphaFoldDB" id="A0AB38YDZ0"/>
<accession>A0AB38YDZ0</accession>
<dbReference type="Pfam" id="PF08411">
    <property type="entry name" value="ExoI_SH3"/>
    <property type="match status" value="1"/>
</dbReference>
<evidence type="ECO:0000256" key="10">
    <source>
        <dbReference type="ARBA" id="ARBA00023125"/>
    </source>
</evidence>
<sequence length="477" mass="53863">MPASSFLWYDFETFGQHPRQDRPSQFAAIRTDAALNPIGEPMNWLCQPLPDLVPSPDACLITGLTPQQCAAQGIPEPEFAQRILHAMSQPNTCSAGYNSIRFDDEVSRFLFYRNLLPVYDREWRDGNSRWDILDVVRLTYALRPEGIQWPRKEDGSPSFRLEDLSRANGLEHSQAHDALSDVRATIALAKLVRDAQPKLFDWALKCRDKAFVKSQIPVLRRQPFVHVSGMIPASQGCTTVLLPLDFHPTNKNEIICFDLREDPAQLAGLTVDEIRHRLFTSTAELGDTPRLAIKSVHANKCPMVAPISMFTPALAERHGIDRATMERHAANLPALTDILPRLHEALSRPPQDSDAEQALYQGFIRDQDRDIVAAIHSTPDTDWPTLAQPREPRLRTLMHRYIARHSTQPLPPAIQQEWSHYLHAALTREDVGSAMSLATATTRTETLLSEQPDHQVLKDVLNYLKQQQAVLDNLVMV</sequence>
<keyword evidence="4 13" id="KW-0540">Nuclease</keyword>
<dbReference type="EMBL" id="CP101717">
    <property type="protein sequence ID" value="WLD57589.1"/>
    <property type="molecule type" value="Genomic_DNA"/>
</dbReference>
<proteinExistence type="predicted"/>
<evidence type="ECO:0000256" key="11">
    <source>
        <dbReference type="ARBA" id="ARBA00023204"/>
    </source>
</evidence>
<evidence type="ECO:0000256" key="6">
    <source>
        <dbReference type="ARBA" id="ARBA00022763"/>
    </source>
</evidence>
<dbReference type="InterPro" id="IPR013620">
    <property type="entry name" value="Exonuc_1_SH3"/>
</dbReference>
<feature type="domain" description="ExoI C-terminal" evidence="17">
    <location>
        <begin position="349"/>
        <end position="475"/>
    </location>
</feature>
<feature type="binding site" evidence="15">
    <location>
        <position position="12"/>
    </location>
    <ligand>
        <name>Mg(2+)</name>
        <dbReference type="ChEBI" id="CHEBI:18420"/>
        <label>2</label>
    </ligand>
</feature>
<name>A0AB38YDZ0_9GAMM</name>
<dbReference type="NCBIfam" id="NF008746">
    <property type="entry name" value="PRK11779.1"/>
    <property type="match status" value="1"/>
</dbReference>